<organism evidence="7 8">
    <name type="scientific">Limoniibacter endophyticus</name>
    <dbReference type="NCBI Taxonomy" id="1565040"/>
    <lineage>
        <taxon>Bacteria</taxon>
        <taxon>Pseudomonadati</taxon>
        <taxon>Pseudomonadota</taxon>
        <taxon>Alphaproteobacteria</taxon>
        <taxon>Hyphomicrobiales</taxon>
        <taxon>Bartonellaceae</taxon>
        <taxon>Limoniibacter</taxon>
    </lineage>
</organism>
<protein>
    <submittedName>
        <fullName evidence="7">Diguanylate cyclase</fullName>
    </submittedName>
</protein>
<dbReference type="InterPro" id="IPR052155">
    <property type="entry name" value="Biofilm_reg_signaling"/>
</dbReference>
<dbReference type="Pfam" id="PF00990">
    <property type="entry name" value="GGDEF"/>
    <property type="match status" value="1"/>
</dbReference>
<dbReference type="AlphaFoldDB" id="A0A8J3GGZ5"/>
<dbReference type="Pfam" id="PF07695">
    <property type="entry name" value="7TMR-DISM_7TM"/>
    <property type="match status" value="1"/>
</dbReference>
<reference evidence="7" key="1">
    <citation type="journal article" date="2014" name="Int. J. Syst. Evol. Microbiol.">
        <title>Complete genome sequence of Corynebacterium casei LMG S-19264T (=DSM 44701T), isolated from a smear-ripened cheese.</title>
        <authorList>
            <consortium name="US DOE Joint Genome Institute (JGI-PGF)"/>
            <person name="Walter F."/>
            <person name="Albersmeier A."/>
            <person name="Kalinowski J."/>
            <person name="Ruckert C."/>
        </authorList>
    </citation>
    <scope>NUCLEOTIDE SEQUENCE</scope>
    <source>
        <strain evidence="7">KCTC 42097</strain>
    </source>
</reference>
<name>A0A8J3GGZ5_9HYPH</name>
<feature type="domain" description="PAS" evidence="3">
    <location>
        <begin position="430"/>
        <end position="473"/>
    </location>
</feature>
<keyword evidence="1" id="KW-1133">Transmembrane helix</keyword>
<sequence length="967" mass="106426">MAERAFFRILASWLVAIASLIATAGMAQALEPIVITPDSAALDLTQAVEIYRNQSGSFQVSTAPGEDGIVRRIEVEPKDQQSNGNWAVFALANTSDQQLDRLIVAPHFRLVDSGLLKPDLGSRRISTITPSEGFALDRQKSADADVFLLTINPGAVVTFVAEMSASNLPQIYLWQPDAYKDSINSYTLYRGIVIGIAGLLALFLTILFVVRGTSMFPATAALAWSVLAYICVDFGFLNQVMEIAPGNEQIWRAGAEVALATTLMVFLFTYLNLNRWHGHFSYGAVVWTAFLCLIAGFAVFEPNLAAGLARISIAATALLGLGLIVYLGYQGFDRAIMLVPSWLMVLTWLGGSWLAISGILNNDIIQPALGGALVLIILLIGFTVIQHAFTGGALHTGLFSDMERQALAVTGAGDIVWDWDVARDRIVTRPDIAALLGHEQNELVGPARDWLPMLHPDDRDIFRSTLDALIEQKRGRLSQSIRMRGADGHYHWYALRARPVMGSDGEIIRCVGTMIDITKQKQAEQRLLRDAAHDNLTGLANREIFLNRLDATITVLKSGATARPTLFVVDIDDFKRINDQLGISAGDTILLTIARRLHRILRPNDSLARLSGDQFALMLLSEQEPARIAAMADAIRQAIRAPIVFAKREVVLTPSIGLITWTQALTCAEDMLKDAELAMHQAKSSGGDRIEPFRPAFRSAGNDRQQLQSDLKRAIERKEFYLSYLPVYRIEDRSVACFQTILHWDNPRRGLIEAHDFLPTALSCGMAPSLLKTMMQGAADDLSQWSRQSGNIPLSVSVKIGASVLLRDELVNDVRSVIARANIKPRALRLEINEADVMENPEQIAQVLMRLQQMGVGLTLDRFGSGNCSLAYITRLPFDTLKISPNFVELDANKRVILLRSMVNLAHELGLAVIVEDVANEADALHLRQMGCEYMQTTQAGNTLLPADVIQLLREGLQPVVPEKQAS</sequence>
<dbReference type="InterPro" id="IPR000700">
    <property type="entry name" value="PAS-assoc_C"/>
</dbReference>
<dbReference type="InterPro" id="IPR001610">
    <property type="entry name" value="PAC"/>
</dbReference>
<evidence type="ECO:0000259" key="5">
    <source>
        <dbReference type="PROSITE" id="PS50883"/>
    </source>
</evidence>
<dbReference type="Gene3D" id="3.30.450.20">
    <property type="entry name" value="PAS domain"/>
    <property type="match status" value="1"/>
</dbReference>
<dbReference type="InterPro" id="IPR035919">
    <property type="entry name" value="EAL_sf"/>
</dbReference>
<feature type="transmembrane region" description="Helical" evidence="1">
    <location>
        <begin position="250"/>
        <end position="273"/>
    </location>
</feature>
<keyword evidence="2" id="KW-0732">Signal</keyword>
<dbReference type="SMART" id="SM00086">
    <property type="entry name" value="PAC"/>
    <property type="match status" value="1"/>
</dbReference>
<feature type="signal peptide" evidence="2">
    <location>
        <begin position="1"/>
        <end position="29"/>
    </location>
</feature>
<evidence type="ECO:0000256" key="1">
    <source>
        <dbReference type="SAM" id="Phobius"/>
    </source>
</evidence>
<dbReference type="CDD" id="cd00130">
    <property type="entry name" value="PAS"/>
    <property type="match status" value="1"/>
</dbReference>
<dbReference type="SMART" id="SM00267">
    <property type="entry name" value="GGDEF"/>
    <property type="match status" value="1"/>
</dbReference>
<dbReference type="CDD" id="cd01948">
    <property type="entry name" value="EAL"/>
    <property type="match status" value="1"/>
</dbReference>
<evidence type="ECO:0000313" key="7">
    <source>
        <dbReference type="EMBL" id="GHC71560.1"/>
    </source>
</evidence>
<keyword evidence="8" id="KW-1185">Reference proteome</keyword>
<feature type="transmembrane region" description="Helical" evidence="1">
    <location>
        <begin position="146"/>
        <end position="168"/>
    </location>
</feature>
<feature type="domain" description="GGDEF" evidence="6">
    <location>
        <begin position="562"/>
        <end position="695"/>
    </location>
</feature>
<dbReference type="SUPFAM" id="SSF55785">
    <property type="entry name" value="PYP-like sensor domain (PAS domain)"/>
    <property type="match status" value="1"/>
</dbReference>
<dbReference type="InterPro" id="IPR000160">
    <property type="entry name" value="GGDEF_dom"/>
</dbReference>
<dbReference type="EMBL" id="BMZO01000005">
    <property type="protein sequence ID" value="GHC71560.1"/>
    <property type="molecule type" value="Genomic_DNA"/>
</dbReference>
<dbReference type="InterPro" id="IPR001633">
    <property type="entry name" value="EAL_dom"/>
</dbReference>
<reference evidence="7" key="2">
    <citation type="submission" date="2020-09" db="EMBL/GenBank/DDBJ databases">
        <authorList>
            <person name="Sun Q."/>
            <person name="Kim S."/>
        </authorList>
    </citation>
    <scope>NUCLEOTIDE SEQUENCE</scope>
    <source>
        <strain evidence="7">KCTC 42097</strain>
    </source>
</reference>
<dbReference type="PROSITE" id="PS50112">
    <property type="entry name" value="PAS"/>
    <property type="match status" value="1"/>
</dbReference>
<feature type="domain" description="PAC" evidence="4">
    <location>
        <begin position="477"/>
        <end position="529"/>
    </location>
</feature>
<dbReference type="InterPro" id="IPR000014">
    <property type="entry name" value="PAS"/>
</dbReference>
<feature type="transmembrane region" description="Helical" evidence="1">
    <location>
        <begin position="307"/>
        <end position="329"/>
    </location>
</feature>
<dbReference type="InterPro" id="IPR043128">
    <property type="entry name" value="Rev_trsase/Diguanyl_cyclase"/>
</dbReference>
<evidence type="ECO:0000313" key="8">
    <source>
        <dbReference type="Proteomes" id="UP000641137"/>
    </source>
</evidence>
<feature type="transmembrane region" description="Helical" evidence="1">
    <location>
        <begin position="279"/>
        <end position="300"/>
    </location>
</feature>
<dbReference type="Gene3D" id="3.30.70.270">
    <property type="match status" value="1"/>
</dbReference>
<dbReference type="NCBIfam" id="TIGR00254">
    <property type="entry name" value="GGDEF"/>
    <property type="match status" value="1"/>
</dbReference>
<evidence type="ECO:0000259" key="6">
    <source>
        <dbReference type="PROSITE" id="PS50887"/>
    </source>
</evidence>
<evidence type="ECO:0000256" key="2">
    <source>
        <dbReference type="SAM" id="SignalP"/>
    </source>
</evidence>
<dbReference type="PROSITE" id="PS50113">
    <property type="entry name" value="PAC"/>
    <property type="match status" value="1"/>
</dbReference>
<dbReference type="InterPro" id="IPR035965">
    <property type="entry name" value="PAS-like_dom_sf"/>
</dbReference>
<dbReference type="InterPro" id="IPR013655">
    <property type="entry name" value="PAS_fold_3"/>
</dbReference>
<evidence type="ECO:0000259" key="3">
    <source>
        <dbReference type="PROSITE" id="PS50112"/>
    </source>
</evidence>
<dbReference type="NCBIfam" id="TIGR00229">
    <property type="entry name" value="sensory_box"/>
    <property type="match status" value="1"/>
</dbReference>
<dbReference type="SUPFAM" id="SSF55073">
    <property type="entry name" value="Nucleotide cyclase"/>
    <property type="match status" value="1"/>
</dbReference>
<feature type="transmembrane region" description="Helical" evidence="1">
    <location>
        <begin position="335"/>
        <end position="356"/>
    </location>
</feature>
<dbReference type="Pfam" id="PF00563">
    <property type="entry name" value="EAL"/>
    <property type="match status" value="1"/>
</dbReference>
<comment type="caution">
    <text evidence="7">The sequence shown here is derived from an EMBL/GenBank/DDBJ whole genome shotgun (WGS) entry which is preliminary data.</text>
</comment>
<feature type="transmembrane region" description="Helical" evidence="1">
    <location>
        <begin position="188"/>
        <end position="210"/>
    </location>
</feature>
<feature type="domain" description="EAL" evidence="5">
    <location>
        <begin position="704"/>
        <end position="957"/>
    </location>
</feature>
<dbReference type="InterPro" id="IPR029787">
    <property type="entry name" value="Nucleotide_cyclase"/>
</dbReference>
<keyword evidence="1" id="KW-0812">Transmembrane</keyword>
<evidence type="ECO:0000259" key="4">
    <source>
        <dbReference type="PROSITE" id="PS50113"/>
    </source>
</evidence>
<dbReference type="Gene3D" id="3.20.20.450">
    <property type="entry name" value="EAL domain"/>
    <property type="match status" value="1"/>
</dbReference>
<feature type="chain" id="PRO_5035250693" evidence="2">
    <location>
        <begin position="30"/>
        <end position="967"/>
    </location>
</feature>
<dbReference type="PROSITE" id="PS50887">
    <property type="entry name" value="GGDEF"/>
    <property type="match status" value="1"/>
</dbReference>
<gene>
    <name evidence="7" type="ORF">GCM10010136_18870</name>
</gene>
<dbReference type="PROSITE" id="PS50883">
    <property type="entry name" value="EAL"/>
    <property type="match status" value="1"/>
</dbReference>
<dbReference type="Pfam" id="PF08447">
    <property type="entry name" value="PAS_3"/>
    <property type="match status" value="1"/>
</dbReference>
<dbReference type="InterPro" id="IPR011623">
    <property type="entry name" value="7TMR_DISM_rcpt_extracell_dom1"/>
</dbReference>
<accession>A0A8J3GGZ5</accession>
<proteinExistence type="predicted"/>
<dbReference type="SMART" id="SM00052">
    <property type="entry name" value="EAL"/>
    <property type="match status" value="1"/>
</dbReference>
<dbReference type="SUPFAM" id="SSF141868">
    <property type="entry name" value="EAL domain-like"/>
    <property type="match status" value="1"/>
</dbReference>
<dbReference type="Proteomes" id="UP000641137">
    <property type="component" value="Unassembled WGS sequence"/>
</dbReference>
<feature type="transmembrane region" description="Helical" evidence="1">
    <location>
        <begin position="368"/>
        <end position="389"/>
    </location>
</feature>
<dbReference type="PANTHER" id="PTHR44757:SF2">
    <property type="entry name" value="BIOFILM ARCHITECTURE MAINTENANCE PROTEIN MBAA"/>
    <property type="match status" value="1"/>
</dbReference>
<dbReference type="CDD" id="cd01949">
    <property type="entry name" value="GGDEF"/>
    <property type="match status" value="1"/>
</dbReference>
<feature type="transmembrane region" description="Helical" evidence="1">
    <location>
        <begin position="216"/>
        <end position="238"/>
    </location>
</feature>
<keyword evidence="1" id="KW-0472">Membrane</keyword>
<dbReference type="PANTHER" id="PTHR44757">
    <property type="entry name" value="DIGUANYLATE CYCLASE DGCP"/>
    <property type="match status" value="1"/>
</dbReference>